<dbReference type="Proteomes" id="UP000018168">
    <property type="component" value="Unassembled WGS sequence"/>
</dbReference>
<sequence>MQVITHLTKAGRNFWARRRNSILYLTFFLGNNHIISSNHTTTVGGDISERAKPYVFHLSLHAGINGYYSISILFINIFRSNTLVIEHINWVIDTVRKHIGSKYPNAIINNFIRIQKPSNCRIVIAGL</sequence>
<comment type="caution">
    <text evidence="1">The sequence shown here is derived from an EMBL/GenBank/DDBJ whole genome shotgun (WGS) entry which is preliminary data.</text>
</comment>
<protein>
    <submittedName>
        <fullName evidence="1">Uncharacterized protein</fullName>
    </submittedName>
</protein>
<name>R6MX04_9FIRM</name>
<evidence type="ECO:0000313" key="1">
    <source>
        <dbReference type="EMBL" id="CDC03365.1"/>
    </source>
</evidence>
<reference evidence="1" key="1">
    <citation type="submission" date="2012-11" db="EMBL/GenBank/DDBJ databases">
        <title>Dependencies among metagenomic species, viruses, plasmids and units of genetic variation.</title>
        <authorList>
            <person name="Nielsen H.B."/>
            <person name="Almeida M."/>
            <person name="Juncker A.S."/>
            <person name="Rasmussen S."/>
            <person name="Li J."/>
            <person name="Sunagawa S."/>
            <person name="Plichta D."/>
            <person name="Gautier L."/>
            <person name="Le Chatelier E."/>
            <person name="Peletier E."/>
            <person name="Bonde I."/>
            <person name="Nielsen T."/>
            <person name="Manichanh C."/>
            <person name="Arumugam M."/>
            <person name="Batto J."/>
            <person name="Santos M.B.Q.D."/>
            <person name="Blom N."/>
            <person name="Borruel N."/>
            <person name="Burgdorf K.S."/>
            <person name="Boumezbeur F."/>
            <person name="Casellas F."/>
            <person name="Dore J."/>
            <person name="Guarner F."/>
            <person name="Hansen T."/>
            <person name="Hildebrand F."/>
            <person name="Kaas R.S."/>
            <person name="Kennedy S."/>
            <person name="Kristiansen K."/>
            <person name="Kultima J.R."/>
            <person name="Leonard P."/>
            <person name="Levenez F."/>
            <person name="Lund O."/>
            <person name="Moumen B."/>
            <person name="Le Paslier D."/>
            <person name="Pons N."/>
            <person name="Pedersen O."/>
            <person name="Prifti E."/>
            <person name="Qin J."/>
            <person name="Raes J."/>
            <person name="Tap J."/>
            <person name="Tims S."/>
            <person name="Ussery D.W."/>
            <person name="Yamada T."/>
            <person name="MetaHit consortium"/>
            <person name="Renault P."/>
            <person name="Sicheritz-Ponten T."/>
            <person name="Bork P."/>
            <person name="Wang J."/>
            <person name="Brunak S."/>
            <person name="Ehrlich S.D."/>
        </authorList>
    </citation>
    <scope>NUCLEOTIDE SEQUENCE [LARGE SCALE GENOMIC DNA]</scope>
</reference>
<evidence type="ECO:0000313" key="2">
    <source>
        <dbReference type="Proteomes" id="UP000018168"/>
    </source>
</evidence>
<accession>R6MX04</accession>
<gene>
    <name evidence="1" type="ORF">BN578_00002</name>
</gene>
<proteinExistence type="predicted"/>
<dbReference type="AlphaFoldDB" id="R6MX04"/>
<organism evidence="1 2">
    <name type="scientific">[Clostridium] leptum CAG:27</name>
    <dbReference type="NCBI Taxonomy" id="1263068"/>
    <lineage>
        <taxon>Bacteria</taxon>
        <taxon>Bacillati</taxon>
        <taxon>Bacillota</taxon>
        <taxon>Clostridia</taxon>
        <taxon>Eubacteriales</taxon>
        <taxon>Oscillospiraceae</taxon>
        <taxon>Oscillospiraceae incertae sedis</taxon>
    </lineage>
</organism>
<dbReference type="EMBL" id="CBEP010000001">
    <property type="protein sequence ID" value="CDC03365.1"/>
    <property type="molecule type" value="Genomic_DNA"/>
</dbReference>